<sequence length="820" mass="89787">MTRVGPPTLDERLADRRAAIEDFHKRWSAYVRRWRRAAAEGPEAASALVEEVLRDGLPEDRADRAPERASLAAARAVVAASGFLDPEEYAVRHRLRRGTDPYRHHVETGWRMLQNPSPRFDLWSYWVDHLDPTTEGADPLLHWLVVGRHLGWGPVPGPPPARTPVRPEAGAPPRRICLFAAYDADGLVDDYVVTYLRELSRHADVYYLADGVLEPGQLDRLADVTAGAWSIPHGGYDFGSFSLLARDLVGWDVVDGYDELLLANDSCFLLRPLDEVFATMDARACDWWSLQATSMEHDENYFRDDAAIPLAEAKRRFLGPRHFSDVRYLHLSSYFLAFRRPVVADPGFRWRLDTVVPQEAKGLVVHKYEIGISRHLTDAGYDFDTWLPDLQPFHPLYSRHVFDLVGTGFPLAKRNFLGENPRRAPDVGRWRERLAELAPEARIDEMAANIARVTDPARLHDAYDVVQDPATGRRTVRTSALAGHPFRRMDRETPSFGHWWAFAAGPSGRLDPGVRAVLEQVRHDPSIRKVVLTRTRPLLDDVAGEGVTVVPIATLGGQEAVVRCGVIVVGDPLDAALPHAPLPARHRVRHVGAPWAPLDRAATPPALGAVDSVAVASPFEAAARRVADPGLGADDTWLTGLPRHDLLAAEVLPADLAGAEARLRERLDGRPLVLVTGAGGSACSPDDVARLGAWARDAGVVIGVREGRPDAPDGLTRALQPLAPLGLSDRSVVSEAVVLRAASAVVSPSASGALDAHAAGHALLVHRWGDPLDPLLDRLADLAGAGWTATPDDRRPEVALDGRAAARFAHRVRLAELARS</sequence>
<dbReference type="AlphaFoldDB" id="A0A7Y9GZP1"/>
<reference evidence="1 2" key="1">
    <citation type="submission" date="2020-07" db="EMBL/GenBank/DDBJ databases">
        <authorList>
            <person name="Partida-Martinez L."/>
            <person name="Huntemann M."/>
            <person name="Clum A."/>
            <person name="Wang J."/>
            <person name="Palaniappan K."/>
            <person name="Ritter S."/>
            <person name="Chen I.-M."/>
            <person name="Stamatis D."/>
            <person name="Reddy T."/>
            <person name="O'Malley R."/>
            <person name="Daum C."/>
            <person name="Shapiro N."/>
            <person name="Ivanova N."/>
            <person name="Kyrpides N."/>
            <person name="Woyke T."/>
        </authorList>
    </citation>
    <scope>NUCLEOTIDE SEQUENCE [LARGE SCALE GENOMIC DNA]</scope>
    <source>
        <strain evidence="1 2">AT2.17</strain>
    </source>
</reference>
<gene>
    <name evidence="1" type="ORF">F4692_000219</name>
</gene>
<dbReference type="RefSeq" id="WP_179617812.1">
    <property type="nucleotide sequence ID" value="NZ_JACCBW010000001.1"/>
</dbReference>
<dbReference type="InterPro" id="IPR007739">
    <property type="entry name" value="RgpF"/>
</dbReference>
<keyword evidence="2" id="KW-1185">Reference proteome</keyword>
<organism evidence="1 2">
    <name type="scientific">Nocardioides cavernae</name>
    <dbReference type="NCBI Taxonomy" id="1921566"/>
    <lineage>
        <taxon>Bacteria</taxon>
        <taxon>Bacillati</taxon>
        <taxon>Actinomycetota</taxon>
        <taxon>Actinomycetes</taxon>
        <taxon>Propionibacteriales</taxon>
        <taxon>Nocardioidaceae</taxon>
        <taxon>Nocardioides</taxon>
    </lineage>
</organism>
<dbReference type="Pfam" id="PF05045">
    <property type="entry name" value="RgpF"/>
    <property type="match status" value="1"/>
</dbReference>
<proteinExistence type="predicted"/>
<dbReference type="Proteomes" id="UP000549911">
    <property type="component" value="Unassembled WGS sequence"/>
</dbReference>
<protein>
    <submittedName>
        <fullName evidence="1">Uncharacterized protein</fullName>
    </submittedName>
</protein>
<evidence type="ECO:0000313" key="1">
    <source>
        <dbReference type="EMBL" id="NYE35115.1"/>
    </source>
</evidence>
<comment type="caution">
    <text evidence="1">The sequence shown here is derived from an EMBL/GenBank/DDBJ whole genome shotgun (WGS) entry which is preliminary data.</text>
</comment>
<accession>A0A7Y9GZP1</accession>
<reference evidence="1 2" key="2">
    <citation type="submission" date="2020-08" db="EMBL/GenBank/DDBJ databases">
        <title>The Agave Microbiome: Exploring the role of microbial communities in plant adaptations to desert environments.</title>
        <authorList>
            <person name="Partida-Martinez L.P."/>
        </authorList>
    </citation>
    <scope>NUCLEOTIDE SEQUENCE [LARGE SCALE GENOMIC DNA]</scope>
    <source>
        <strain evidence="1 2">AT2.17</strain>
    </source>
</reference>
<dbReference type="EMBL" id="JACCBW010000001">
    <property type="protein sequence ID" value="NYE35115.1"/>
    <property type="molecule type" value="Genomic_DNA"/>
</dbReference>
<evidence type="ECO:0000313" key="2">
    <source>
        <dbReference type="Proteomes" id="UP000549911"/>
    </source>
</evidence>
<name>A0A7Y9GZP1_9ACTN</name>